<reference evidence="7" key="1">
    <citation type="submission" date="2021-03" db="EMBL/GenBank/DDBJ databases">
        <authorList>
            <person name="Li Z."/>
            <person name="Yang C."/>
        </authorList>
    </citation>
    <scope>NUCLEOTIDE SEQUENCE</scope>
    <source>
        <strain evidence="7">Dzin_1.0</strain>
        <tissue evidence="7">Leaf</tissue>
    </source>
</reference>
<keyword evidence="8" id="KW-1185">Reference proteome</keyword>
<evidence type="ECO:0000313" key="7">
    <source>
        <dbReference type="EMBL" id="KAJ0966494.1"/>
    </source>
</evidence>
<feature type="region of interest" description="Disordered" evidence="5">
    <location>
        <begin position="310"/>
        <end position="428"/>
    </location>
</feature>
<dbReference type="InterPro" id="IPR050889">
    <property type="entry name" value="Dendritic_Spine_Reg/Scaffold"/>
</dbReference>
<protein>
    <recommendedName>
        <fullName evidence="6">RING-type domain-containing protein</fullName>
    </recommendedName>
</protein>
<feature type="repeat" description="ANK" evidence="3">
    <location>
        <begin position="75"/>
        <end position="107"/>
    </location>
</feature>
<comment type="caution">
    <text evidence="7">The sequence shown here is derived from an EMBL/GenBank/DDBJ whole genome shotgun (WGS) entry which is preliminary data.</text>
</comment>
<dbReference type="CDD" id="cd23129">
    <property type="entry name" value="RING-HC_XBAT35-like"/>
    <property type="match status" value="1"/>
</dbReference>
<dbReference type="InterPro" id="IPR036770">
    <property type="entry name" value="Ankyrin_rpt-contain_sf"/>
</dbReference>
<dbReference type="SUPFAM" id="SSF57850">
    <property type="entry name" value="RING/U-box"/>
    <property type="match status" value="1"/>
</dbReference>
<feature type="compositionally biased region" description="Low complexity" evidence="5">
    <location>
        <begin position="371"/>
        <end position="382"/>
    </location>
</feature>
<dbReference type="PANTHER" id="PTHR24166:SF45">
    <property type="entry name" value="E3 UBIQUITIN-PROTEIN LIGASE XBAT35"/>
    <property type="match status" value="1"/>
</dbReference>
<dbReference type="OrthoDB" id="1711136at2759"/>
<dbReference type="PANTHER" id="PTHR24166">
    <property type="entry name" value="ROLLING PEBBLES, ISOFORM B"/>
    <property type="match status" value="1"/>
</dbReference>
<keyword evidence="1" id="KW-0677">Repeat</keyword>
<dbReference type="AlphaFoldDB" id="A0A9D5C5P8"/>
<dbReference type="EMBL" id="JAGGNH010000007">
    <property type="protein sequence ID" value="KAJ0966494.1"/>
    <property type="molecule type" value="Genomic_DNA"/>
</dbReference>
<accession>A0A9D5C5P8</accession>
<dbReference type="Pfam" id="PF13637">
    <property type="entry name" value="Ank_4"/>
    <property type="match status" value="1"/>
</dbReference>
<dbReference type="PROSITE" id="PS50297">
    <property type="entry name" value="ANK_REP_REGION"/>
    <property type="match status" value="2"/>
</dbReference>
<dbReference type="PROSITE" id="PS50089">
    <property type="entry name" value="ZF_RING_2"/>
    <property type="match status" value="1"/>
</dbReference>
<feature type="repeat" description="ANK" evidence="3">
    <location>
        <begin position="39"/>
        <end position="72"/>
    </location>
</feature>
<evidence type="ECO:0000259" key="6">
    <source>
        <dbReference type="PROSITE" id="PS50089"/>
    </source>
</evidence>
<evidence type="ECO:0000256" key="5">
    <source>
        <dbReference type="SAM" id="MobiDB-lite"/>
    </source>
</evidence>
<dbReference type="Proteomes" id="UP001085076">
    <property type="component" value="Miscellaneous, Linkage group lg07"/>
</dbReference>
<dbReference type="InterPro" id="IPR013083">
    <property type="entry name" value="Znf_RING/FYVE/PHD"/>
</dbReference>
<keyword evidence="4" id="KW-0863">Zinc-finger</keyword>
<dbReference type="Pfam" id="PF13920">
    <property type="entry name" value="zf-C3HC4_3"/>
    <property type="match status" value="1"/>
</dbReference>
<gene>
    <name evidence="7" type="ORF">J5N97_023411</name>
</gene>
<dbReference type="InterPro" id="IPR002110">
    <property type="entry name" value="Ankyrin_rpt"/>
</dbReference>
<dbReference type="Gene3D" id="3.30.40.10">
    <property type="entry name" value="Zinc/RING finger domain, C3HC4 (zinc finger)"/>
    <property type="match status" value="1"/>
</dbReference>
<dbReference type="InterPro" id="IPR001841">
    <property type="entry name" value="Znf_RING"/>
</dbReference>
<dbReference type="GO" id="GO:0008270">
    <property type="term" value="F:zinc ion binding"/>
    <property type="evidence" value="ECO:0007669"/>
    <property type="project" value="UniProtKB-KW"/>
</dbReference>
<evidence type="ECO:0000256" key="2">
    <source>
        <dbReference type="ARBA" id="ARBA00023043"/>
    </source>
</evidence>
<proteinExistence type="predicted"/>
<dbReference type="PROSITE" id="PS50088">
    <property type="entry name" value="ANK_REPEAT"/>
    <property type="match status" value="2"/>
</dbReference>
<evidence type="ECO:0000256" key="4">
    <source>
        <dbReference type="PROSITE-ProRule" id="PRU00175"/>
    </source>
</evidence>
<name>A0A9D5C5P8_9LILI</name>
<dbReference type="SMART" id="SM00184">
    <property type="entry name" value="RING"/>
    <property type="match status" value="1"/>
</dbReference>
<evidence type="ECO:0000313" key="8">
    <source>
        <dbReference type="Proteomes" id="UP001085076"/>
    </source>
</evidence>
<dbReference type="SMART" id="SM00248">
    <property type="entry name" value="ANK"/>
    <property type="match status" value="3"/>
</dbReference>
<keyword evidence="4" id="KW-0479">Metal-binding</keyword>
<feature type="compositionally biased region" description="Polar residues" evidence="5">
    <location>
        <begin position="345"/>
        <end position="362"/>
    </location>
</feature>
<feature type="compositionally biased region" description="Low complexity" evidence="5">
    <location>
        <begin position="391"/>
        <end position="402"/>
    </location>
</feature>
<feature type="compositionally biased region" description="Polar residues" evidence="5">
    <location>
        <begin position="314"/>
        <end position="334"/>
    </location>
</feature>
<dbReference type="SUPFAM" id="SSF48403">
    <property type="entry name" value="Ankyrin repeat"/>
    <property type="match status" value="1"/>
</dbReference>
<reference evidence="7" key="2">
    <citation type="journal article" date="2022" name="Hortic Res">
        <title>The genome of Dioscorea zingiberensis sheds light on the biosynthesis, origin and evolution of the medicinally important diosgenin saponins.</title>
        <authorList>
            <person name="Li Y."/>
            <person name="Tan C."/>
            <person name="Li Z."/>
            <person name="Guo J."/>
            <person name="Li S."/>
            <person name="Chen X."/>
            <person name="Wang C."/>
            <person name="Dai X."/>
            <person name="Yang H."/>
            <person name="Song W."/>
            <person name="Hou L."/>
            <person name="Xu J."/>
            <person name="Tong Z."/>
            <person name="Xu A."/>
            <person name="Yuan X."/>
            <person name="Wang W."/>
            <person name="Yang Q."/>
            <person name="Chen L."/>
            <person name="Sun Z."/>
            <person name="Wang K."/>
            <person name="Pan B."/>
            <person name="Chen J."/>
            <person name="Bao Y."/>
            <person name="Liu F."/>
            <person name="Qi X."/>
            <person name="Gang D.R."/>
            <person name="Wen J."/>
            <person name="Li J."/>
        </authorList>
    </citation>
    <scope>NUCLEOTIDE SEQUENCE</scope>
    <source>
        <strain evidence="7">Dzin_1.0</strain>
    </source>
</reference>
<sequence>MGARQSKEELVYQQVNYGNVEGIKALRREGAGLEYVDSEGKTPLILASLRHDLLHVAETLVQLGANVNAYRPGSHAGTPLHHAAKRGLDQTVGLLLSHGANPLVMNDDCETALDLARAKGHVIVVRMIENYICLFSGWLRELYGPSFLEALAPQWVSRKIWAVVLPCDTRNLMNPSKFDLAIYPDMQAAQPRTLIALWKVQIEEPKFSQADPALLIVDKATKSRYKFLAAQEGDKQQLQWFYAACRGIRPFNVSNSATAVGVPVANQLQPHPHTSTTPASAPVPGQEDVELAMAINASIQSAMAEGIPPLPDVQLSTNSSNTNGWENSSVNASHNGWGLPDATPPSKNSQTQLEAPSASSYNGWGVPQAEQPQSRPQLPQSQVDNPPRIQPSPEATPASSTPSAPPIPDDELYNGPIHYPSIDSTPVDLTVPPLETQPGKDETKDGNGSCVICLDAPVEGACIPCGHMAGCMSCLNEIKAKKWGCPVCRAKIDQVIRLYAV</sequence>
<organism evidence="7 8">
    <name type="scientific">Dioscorea zingiberensis</name>
    <dbReference type="NCBI Taxonomy" id="325984"/>
    <lineage>
        <taxon>Eukaryota</taxon>
        <taxon>Viridiplantae</taxon>
        <taxon>Streptophyta</taxon>
        <taxon>Embryophyta</taxon>
        <taxon>Tracheophyta</taxon>
        <taxon>Spermatophyta</taxon>
        <taxon>Magnoliopsida</taxon>
        <taxon>Liliopsida</taxon>
        <taxon>Dioscoreales</taxon>
        <taxon>Dioscoreaceae</taxon>
        <taxon>Dioscorea</taxon>
    </lineage>
</organism>
<keyword evidence="4" id="KW-0862">Zinc</keyword>
<feature type="domain" description="RING-type" evidence="6">
    <location>
        <begin position="450"/>
        <end position="489"/>
    </location>
</feature>
<dbReference type="Pfam" id="PF00023">
    <property type="entry name" value="Ank"/>
    <property type="match status" value="1"/>
</dbReference>
<dbReference type="Gene3D" id="1.25.40.20">
    <property type="entry name" value="Ankyrin repeat-containing domain"/>
    <property type="match status" value="1"/>
</dbReference>
<evidence type="ECO:0000256" key="1">
    <source>
        <dbReference type="ARBA" id="ARBA00022737"/>
    </source>
</evidence>
<keyword evidence="2 3" id="KW-0040">ANK repeat</keyword>
<evidence type="ECO:0000256" key="3">
    <source>
        <dbReference type="PROSITE-ProRule" id="PRU00023"/>
    </source>
</evidence>